<name>A0A5U3D4S5_SALDZ</name>
<evidence type="ECO:0000313" key="2">
    <source>
        <dbReference type="EMBL" id="EBP3695113.1"/>
    </source>
</evidence>
<sequence length="140" mass="15601">MNISKMKLRLMLVLGLAVMNSGLNSAVAGGSSAWQPPSASQCIYQANTSRLTFLLTTNTTWDKCKEAFRRYQGIDIKVNGSLRQNSTGRVLSVRHQDLLKPGKYIYPSVNTGSGTQMLYRLNPKDYTVLGAFSYSAEWRK</sequence>
<protein>
    <submittedName>
        <fullName evidence="2">Uncharacterized protein</fullName>
    </submittedName>
</protein>
<gene>
    <name evidence="2" type="ORF">PG27_18340</name>
</gene>
<dbReference type="EMBL" id="AAGLNK010000020">
    <property type="protein sequence ID" value="EBP3695113.1"/>
    <property type="molecule type" value="Genomic_DNA"/>
</dbReference>
<feature type="chain" id="PRO_5026030978" evidence="1">
    <location>
        <begin position="26"/>
        <end position="140"/>
    </location>
</feature>
<organism evidence="2">
    <name type="scientific">Salmonella diarizonae</name>
    <dbReference type="NCBI Taxonomy" id="59204"/>
    <lineage>
        <taxon>Bacteria</taxon>
        <taxon>Pseudomonadati</taxon>
        <taxon>Pseudomonadota</taxon>
        <taxon>Gammaproteobacteria</taxon>
        <taxon>Enterobacterales</taxon>
        <taxon>Enterobacteriaceae</taxon>
        <taxon>Salmonella</taxon>
    </lineage>
</organism>
<reference evidence="2" key="1">
    <citation type="submission" date="2018-07" db="EMBL/GenBank/DDBJ databases">
        <authorList>
            <consortium name="GenomeTrakr network: Whole genome sequencing for foodborne pathogen traceback"/>
        </authorList>
    </citation>
    <scope>NUCLEOTIDE SEQUENCE</scope>
    <source>
        <strain evidence="2">CFSAN008697</strain>
    </source>
</reference>
<dbReference type="AlphaFoldDB" id="A0A5U3D4S5"/>
<accession>A0A5U3D4S5</accession>
<proteinExistence type="predicted"/>
<keyword evidence="1" id="KW-0732">Signal</keyword>
<feature type="signal peptide" evidence="1">
    <location>
        <begin position="1"/>
        <end position="25"/>
    </location>
</feature>
<evidence type="ECO:0000256" key="1">
    <source>
        <dbReference type="SAM" id="SignalP"/>
    </source>
</evidence>
<comment type="caution">
    <text evidence="2">The sequence shown here is derived from an EMBL/GenBank/DDBJ whole genome shotgun (WGS) entry which is preliminary data.</text>
</comment>